<proteinExistence type="inferred from homology"/>
<dbReference type="SUPFAM" id="SSF53383">
    <property type="entry name" value="PLP-dependent transferases"/>
    <property type="match status" value="1"/>
</dbReference>
<feature type="modified residue" description="N6-(pyridoxal phosphate)lysine" evidence="2">
    <location>
        <position position="186"/>
    </location>
</feature>
<dbReference type="RefSeq" id="WP_175463203.1">
    <property type="nucleotide sequence ID" value="NZ_FOCT01000003.1"/>
</dbReference>
<dbReference type="Gene3D" id="3.40.640.10">
    <property type="entry name" value="Type I PLP-dependent aspartate aminotransferase-like (Major domain)"/>
    <property type="match status" value="1"/>
</dbReference>
<dbReference type="PANTHER" id="PTHR30244:SF42">
    <property type="entry name" value="UDP-2-ACETAMIDO-2-DEOXY-3-OXO-D-GLUCURONATE AMINOTRANSFERASE"/>
    <property type="match status" value="1"/>
</dbReference>
<dbReference type="InterPro" id="IPR000653">
    <property type="entry name" value="DegT/StrS_aminotransferase"/>
</dbReference>
<dbReference type="PIRSF" id="PIRSF000390">
    <property type="entry name" value="PLP_StrS"/>
    <property type="match status" value="1"/>
</dbReference>
<dbReference type="GO" id="GO:0030170">
    <property type="term" value="F:pyridoxal phosphate binding"/>
    <property type="evidence" value="ECO:0007669"/>
    <property type="project" value="TreeGrafter"/>
</dbReference>
<accession>A0A1H8EPR3</accession>
<dbReference type="Gene3D" id="3.90.1150.10">
    <property type="entry name" value="Aspartate Aminotransferase, domain 1"/>
    <property type="match status" value="1"/>
</dbReference>
<dbReference type="InterPro" id="IPR015422">
    <property type="entry name" value="PyrdxlP-dep_Trfase_small"/>
</dbReference>
<evidence type="ECO:0000256" key="2">
    <source>
        <dbReference type="PIRSR" id="PIRSR000390-2"/>
    </source>
</evidence>
<dbReference type="PANTHER" id="PTHR30244">
    <property type="entry name" value="TRANSAMINASE"/>
    <property type="match status" value="1"/>
</dbReference>
<dbReference type="Proteomes" id="UP000183898">
    <property type="component" value="Unassembled WGS sequence"/>
</dbReference>
<dbReference type="Pfam" id="PF01041">
    <property type="entry name" value="DegT_DnrJ_EryC1"/>
    <property type="match status" value="1"/>
</dbReference>
<feature type="active site" description="Proton acceptor" evidence="1">
    <location>
        <position position="186"/>
    </location>
</feature>
<comment type="similarity">
    <text evidence="3">Belongs to the DegT/DnrJ/EryC1 family.</text>
</comment>
<dbReference type="InterPro" id="IPR015424">
    <property type="entry name" value="PyrdxlP-dep_Trfase"/>
</dbReference>
<keyword evidence="2 3" id="KW-0663">Pyridoxal phosphate</keyword>
<organism evidence="4 5">
    <name type="scientific">Nitrosospira multiformis</name>
    <dbReference type="NCBI Taxonomy" id="1231"/>
    <lineage>
        <taxon>Bacteria</taxon>
        <taxon>Pseudomonadati</taxon>
        <taxon>Pseudomonadota</taxon>
        <taxon>Betaproteobacteria</taxon>
        <taxon>Nitrosomonadales</taxon>
        <taxon>Nitrosomonadaceae</taxon>
        <taxon>Nitrosospira</taxon>
    </lineage>
</organism>
<dbReference type="CDD" id="cd00616">
    <property type="entry name" value="AHBA_syn"/>
    <property type="match status" value="1"/>
</dbReference>
<dbReference type="GO" id="GO:0000271">
    <property type="term" value="P:polysaccharide biosynthetic process"/>
    <property type="evidence" value="ECO:0007669"/>
    <property type="project" value="TreeGrafter"/>
</dbReference>
<evidence type="ECO:0000256" key="3">
    <source>
        <dbReference type="RuleBase" id="RU004508"/>
    </source>
</evidence>
<protein>
    <submittedName>
        <fullName evidence="4">dTDP-4-amino-4,6-dideoxygalactose transaminase</fullName>
    </submittedName>
</protein>
<sequence>MIVTQLDLAQEYQLLRAEIDAAVQQVFLKGAFIDGAENTALERRLAEYIGAAEVICVNSGTDALLLSLRALGIGAGDDVIVPAFTFFATAEAVSLAGARPCFADCAPGQYNIDANSVGQALTPRTRAVIAVHLFGQPVDLKPLQEFCANHNLWLIEDAAQAIGARYHDRGIGSFGITGAFSFYPTKNLGAYGDGGAIACSDPDLASRLRRLRNHGRQDRYQHAEIGFNSRLDELQAAILRVKLAYLDNWNTQRRQLAALYQQALQNTECNWPAVLEDTVPVHNQFVITHPQRDALQLFLAEHNISTAVFYPVPCHRQPAFSESHAGVSLPLAERLADQVLALPIYPALPPEAVSHIGELIQDFEHVEHRKGKSP</sequence>
<dbReference type="EMBL" id="FOCT01000003">
    <property type="protein sequence ID" value="SEN21386.1"/>
    <property type="molecule type" value="Genomic_DNA"/>
</dbReference>
<name>A0A1H8EPR3_9PROT</name>
<dbReference type="GO" id="GO:0008483">
    <property type="term" value="F:transaminase activity"/>
    <property type="evidence" value="ECO:0007669"/>
    <property type="project" value="TreeGrafter"/>
</dbReference>
<evidence type="ECO:0000256" key="1">
    <source>
        <dbReference type="PIRSR" id="PIRSR000390-1"/>
    </source>
</evidence>
<gene>
    <name evidence="4" type="ORF">SAMN05216404_103111</name>
</gene>
<dbReference type="InterPro" id="IPR015421">
    <property type="entry name" value="PyrdxlP-dep_Trfase_major"/>
</dbReference>
<evidence type="ECO:0000313" key="5">
    <source>
        <dbReference type="Proteomes" id="UP000183898"/>
    </source>
</evidence>
<evidence type="ECO:0000313" key="4">
    <source>
        <dbReference type="EMBL" id="SEN21386.1"/>
    </source>
</evidence>
<reference evidence="4 5" key="1">
    <citation type="submission" date="2016-10" db="EMBL/GenBank/DDBJ databases">
        <authorList>
            <person name="de Groot N.N."/>
        </authorList>
    </citation>
    <scope>NUCLEOTIDE SEQUENCE [LARGE SCALE GENOMIC DNA]</scope>
    <source>
        <strain evidence="4 5">Nl18</strain>
    </source>
</reference>
<dbReference type="AlphaFoldDB" id="A0A1H8EPR3"/>